<dbReference type="Proteomes" id="UP000249016">
    <property type="component" value="Unassembled WGS sequence"/>
</dbReference>
<organism evidence="1 2">
    <name type="scientific">Spirosoma telluris</name>
    <dbReference type="NCBI Taxonomy" id="2183553"/>
    <lineage>
        <taxon>Bacteria</taxon>
        <taxon>Pseudomonadati</taxon>
        <taxon>Bacteroidota</taxon>
        <taxon>Cytophagia</taxon>
        <taxon>Cytophagales</taxon>
        <taxon>Cytophagaceae</taxon>
        <taxon>Spirosoma</taxon>
    </lineage>
</organism>
<dbReference type="SUPFAM" id="SSF49299">
    <property type="entry name" value="PKD domain"/>
    <property type="match status" value="1"/>
</dbReference>
<name>A0A327NJS7_9BACT</name>
<dbReference type="AlphaFoldDB" id="A0A327NJS7"/>
<dbReference type="InterPro" id="IPR013783">
    <property type="entry name" value="Ig-like_fold"/>
</dbReference>
<proteinExistence type="predicted"/>
<dbReference type="EMBL" id="QLII01000001">
    <property type="protein sequence ID" value="RAI75043.1"/>
    <property type="molecule type" value="Genomic_DNA"/>
</dbReference>
<dbReference type="Gene3D" id="2.60.40.10">
    <property type="entry name" value="Immunoglobulins"/>
    <property type="match status" value="1"/>
</dbReference>
<evidence type="ECO:0000313" key="2">
    <source>
        <dbReference type="Proteomes" id="UP000249016"/>
    </source>
</evidence>
<dbReference type="InterPro" id="IPR011042">
    <property type="entry name" value="6-blade_b-propeller_TolB-like"/>
</dbReference>
<reference evidence="1 2" key="1">
    <citation type="submission" date="2018-06" db="EMBL/GenBank/DDBJ databases">
        <title>Spirosoma sp. HMF3257 Genome sequencing and assembly.</title>
        <authorList>
            <person name="Kang H."/>
            <person name="Cha I."/>
            <person name="Kim H."/>
            <person name="Kang J."/>
            <person name="Joh K."/>
        </authorList>
    </citation>
    <scope>NUCLEOTIDE SEQUENCE [LARGE SCALE GENOMIC DNA]</scope>
    <source>
        <strain evidence="1 2">HMF3257</strain>
    </source>
</reference>
<comment type="caution">
    <text evidence="1">The sequence shown here is derived from an EMBL/GenBank/DDBJ whole genome shotgun (WGS) entry which is preliminary data.</text>
</comment>
<evidence type="ECO:0008006" key="3">
    <source>
        <dbReference type="Google" id="ProtNLM"/>
    </source>
</evidence>
<dbReference type="InterPro" id="IPR035986">
    <property type="entry name" value="PKD_dom_sf"/>
</dbReference>
<gene>
    <name evidence="1" type="ORF">HMF3257_13920</name>
</gene>
<accession>A0A327NJS7</accession>
<keyword evidence="2" id="KW-1185">Reference proteome</keyword>
<protein>
    <recommendedName>
        <fullName evidence="3">Ig-like domain-containing protein</fullName>
    </recommendedName>
</protein>
<sequence length="418" mass="41415">MNAPFGIAVDGPGNLFIADQANNRIRRVSAPASVSVSPATLGAICSGSSFSVTATAVNFTPTSYTWTSQPGGLSASGATPTFIAPSVNTPTTYTLTVTATDGTASPTASVTFTVNALPVATLVASGTLSCATTSLTLTAGGGNTYVFSGPGIISQNTTSGTALVNTSGNYAVTVTTITGCTASQSTIVESNTTPPTASLTNNGPLSATMTSATLTAGGGSSYAFAGPGIVSQDMVSGTAIANASGIYSVTVTGLNGCSSTASVGLAGTDLTPILVLPQANFPAGGVGNFVVNIFEVKGLPTSMNKVAITITVPTGYTLSFVNSQTSILVSGGTGDPVAVDNSKWTVTATTAGIQLTLTMNSGQFIAAGDKATLGFSITRTTANSGSTSNITVNVNNDATKTYDGNSTNNVYARIINGL</sequence>
<dbReference type="RefSeq" id="WP_111342985.1">
    <property type="nucleotide sequence ID" value="NZ_QLII01000001.1"/>
</dbReference>
<dbReference type="Gene3D" id="2.120.10.30">
    <property type="entry name" value="TolB, C-terminal domain"/>
    <property type="match status" value="1"/>
</dbReference>
<evidence type="ECO:0000313" key="1">
    <source>
        <dbReference type="EMBL" id="RAI75043.1"/>
    </source>
</evidence>
<dbReference type="OrthoDB" id="964296at2"/>